<reference evidence="1" key="1">
    <citation type="journal article" date="2020" name="Nature">
        <title>Giant virus diversity and host interactions through global metagenomics.</title>
        <authorList>
            <person name="Schulz F."/>
            <person name="Roux S."/>
            <person name="Paez-Espino D."/>
            <person name="Jungbluth S."/>
            <person name="Walsh D.A."/>
            <person name="Denef V.J."/>
            <person name="McMahon K.D."/>
            <person name="Konstantinidis K.T."/>
            <person name="Eloe-Fadrosh E.A."/>
            <person name="Kyrpides N.C."/>
            <person name="Woyke T."/>
        </authorList>
    </citation>
    <scope>NUCLEOTIDE SEQUENCE</scope>
    <source>
        <strain evidence="1">GVMAG-M-3300027892-73</strain>
    </source>
</reference>
<organism evidence="1">
    <name type="scientific">viral metagenome</name>
    <dbReference type="NCBI Taxonomy" id="1070528"/>
    <lineage>
        <taxon>unclassified sequences</taxon>
        <taxon>metagenomes</taxon>
        <taxon>organismal metagenomes</taxon>
    </lineage>
</organism>
<evidence type="ECO:0008006" key="2">
    <source>
        <dbReference type="Google" id="ProtNLM"/>
    </source>
</evidence>
<dbReference type="EMBL" id="MN740522">
    <property type="protein sequence ID" value="QHU31015.1"/>
    <property type="molecule type" value="Genomic_DNA"/>
</dbReference>
<accession>A0A6C0LM09</accession>
<sequence>MKIVTAVVNNPTFIEIQYYTFKQYVKGVYEFIVFNDAKSFPDFTNGGNIFLKQEIERTCKKLGIKCINIPNDHHASNTNRLAKEPSYRTAESMNFILEYQKRNPDYYLLVDSDMFLLDFLDIDYYKQFDAAVILQKRYGLDKQPIHYIWNGFYYFNIPNLNTDLMNWHCSFTTDTGGMMCNWLKTVVSEIPDVSKMKSMNSVDEQIICDNILFCQYLCSLEWNEAQLPDNLKKNVKLLEFFRNDDRNVNGQFHCEIYHGKFLHYRGGGNWEKTDYDKHVSRSDELKKCILNE</sequence>
<dbReference type="AlphaFoldDB" id="A0A6C0LM09"/>
<name>A0A6C0LM09_9ZZZZ</name>
<proteinExistence type="predicted"/>
<evidence type="ECO:0000313" key="1">
    <source>
        <dbReference type="EMBL" id="QHU31015.1"/>
    </source>
</evidence>
<protein>
    <recommendedName>
        <fullName evidence="2">Nucleotide-diphospho-sugar transferase domain-containing protein</fullName>
    </recommendedName>
</protein>